<dbReference type="Proteomes" id="UP001165121">
    <property type="component" value="Unassembled WGS sequence"/>
</dbReference>
<evidence type="ECO:0000313" key="3">
    <source>
        <dbReference type="Proteomes" id="UP001165121"/>
    </source>
</evidence>
<reference evidence="2" key="1">
    <citation type="submission" date="2023-04" db="EMBL/GenBank/DDBJ databases">
        <title>Phytophthora fragariaefolia NBRC 109709.</title>
        <authorList>
            <person name="Ichikawa N."/>
            <person name="Sato H."/>
            <person name="Tonouchi N."/>
        </authorList>
    </citation>
    <scope>NUCLEOTIDE SEQUENCE</scope>
    <source>
        <strain evidence="2">NBRC 109709</strain>
    </source>
</reference>
<feature type="compositionally biased region" description="Basic and acidic residues" evidence="1">
    <location>
        <begin position="296"/>
        <end position="306"/>
    </location>
</feature>
<organism evidence="2 3">
    <name type="scientific">Phytophthora fragariaefolia</name>
    <dbReference type="NCBI Taxonomy" id="1490495"/>
    <lineage>
        <taxon>Eukaryota</taxon>
        <taxon>Sar</taxon>
        <taxon>Stramenopiles</taxon>
        <taxon>Oomycota</taxon>
        <taxon>Peronosporomycetes</taxon>
        <taxon>Peronosporales</taxon>
        <taxon>Peronosporaceae</taxon>
        <taxon>Phytophthora</taxon>
    </lineage>
</organism>
<dbReference type="AlphaFoldDB" id="A0A9W6XDG1"/>
<gene>
    <name evidence="2" type="ORF">Pfra01_000984700</name>
</gene>
<feature type="region of interest" description="Disordered" evidence="1">
    <location>
        <begin position="79"/>
        <end position="100"/>
    </location>
</feature>
<accession>A0A9W6XDG1</accession>
<feature type="region of interest" description="Disordered" evidence="1">
    <location>
        <begin position="186"/>
        <end position="205"/>
    </location>
</feature>
<proteinExistence type="predicted"/>
<dbReference type="EMBL" id="BSXT01000929">
    <property type="protein sequence ID" value="GMF36293.1"/>
    <property type="molecule type" value="Genomic_DNA"/>
</dbReference>
<evidence type="ECO:0000313" key="2">
    <source>
        <dbReference type="EMBL" id="GMF36293.1"/>
    </source>
</evidence>
<comment type="caution">
    <text evidence="2">The sequence shown here is derived from an EMBL/GenBank/DDBJ whole genome shotgun (WGS) entry which is preliminary data.</text>
</comment>
<name>A0A9W6XDG1_9STRA</name>
<evidence type="ECO:0000256" key="1">
    <source>
        <dbReference type="SAM" id="MobiDB-lite"/>
    </source>
</evidence>
<sequence length="358" mass="39843">MDLDRRRNFRYRSTTTHEHVCDYLNRLNGYARNAGVQFEKGGRESKEHVNRFLESCGDRGLERCLCHLRVKEIHELRISSTTSSSRRNKARLEKPLRTSPEDETALTVVMSGVQRPRGTDIDGTVTTDTDADMTVEWTTPVTAPHRTRESLSVRDDGRAAGPRVQIREVRTLEVSVHASEPRGHRIVMSRPPTTLNAEPRQSGRTADLRTAAVAETSLTEGSTATPATKALTDVVVSVGRVRHAGVLTTPPTTVSSVVPIGLPQLASPPVDADCVYAFVGESKWLKTQRREEVKEVNTTEIEKERNGSFGGGESDERKTEEWNSGCSEGWVSSVTQKTWHDYQPENVIQLLSGERLGW</sequence>
<keyword evidence="3" id="KW-1185">Reference proteome</keyword>
<feature type="region of interest" description="Disordered" evidence="1">
    <location>
        <begin position="296"/>
        <end position="326"/>
    </location>
</feature>
<feature type="compositionally biased region" description="Basic and acidic residues" evidence="1">
    <location>
        <begin position="90"/>
        <end position="100"/>
    </location>
</feature>
<protein>
    <submittedName>
        <fullName evidence="2">Unnamed protein product</fullName>
    </submittedName>
</protein>